<dbReference type="EMBL" id="NHTK01000202">
    <property type="protein sequence ID" value="PPR07988.1"/>
    <property type="molecule type" value="Genomic_DNA"/>
</dbReference>
<dbReference type="Proteomes" id="UP000284842">
    <property type="component" value="Unassembled WGS sequence"/>
</dbReference>
<dbReference type="OrthoDB" id="2804425at2759"/>
<protein>
    <submittedName>
        <fullName evidence="1">Uncharacterized protein</fullName>
    </submittedName>
</protein>
<accession>A0A409YYE8</accession>
<sequence>MAMATENFLQGYSSTAQSMQVVQDCFSDHDDSSLFAGKNTCKENYDILEGLDMVLHDEPEKEFRVVKAVDHNVEFKFRIFGTLSASCPSNGSSDRKTSNEVYGNMLRENYTIHVPRAASQMMKTMYDRQMWALHLLIRRVAMASNLLSMIYHHPGSPIPLLSDPQTMQTPHIVFNILGPGIYKVPNLSALREIEYIEGDPISTDDDPHFPRSVVFDLDQHPIQNWRAFQIYQDNVVSVMEGSLRFSGVYGRVLHSRGARCLQPPFIFIIDVQESTHGMVVPEVFENKEYLSTFTLYGNVLPRGLKMNTHGSYLSGASNELEDAYVHFILHPCNPLMGPGMREKEEQFLETFEEIDEMIAEDEPNDWCLLHRDGIHPTIHLCRNLFQVRKSVDVRVRRSSRLHTVNDAWILRPDFQAQLDQTLETYNLNPLPVFNVNMEPYPPVFLQSRLPEAEVEVEFDLSRICYPPPLYYPEGSVGRTSTIDEDDLGSFSVTGVVSSDPQWMTPFGTYDNECIPLENACYFLSLAPCNPSKNLTHASYCDHFNAVAHHIRQLKNRTSNIRWPTENPGFVDQSLHFTACYTQSYFISSQGSHNHPYRAWPVRRSVSMAWNNVCNTHDFNAMPVYSEGQLCTDPRKWRDALAGSLVEVKFRIGVLTYHQPGHAGESYEMTLWSLITFSFRHTAMDKIDATLIPQSLRGALEEPVSENPNQLHTIVGRASTLSTYLGATGFVEDPQSSGNLNEAQYILTVVSPHTGQKETFDSQIIQQAAELFHREVNSLKSMHRKMSREKNAEFLLVDEGGSVGVRLRRLVFERRTPNCVLKELSPDDPMQTWPVPAAFAEELQAISASMIPANMVVTDVHGQQIDPQHIPRAVHGKLLQATYLIRYIPSPDEQDIKKQGVLFLGILNSIQLLE</sequence>
<organism evidence="1 2">
    <name type="scientific">Panaeolus cyanescens</name>
    <dbReference type="NCBI Taxonomy" id="181874"/>
    <lineage>
        <taxon>Eukaryota</taxon>
        <taxon>Fungi</taxon>
        <taxon>Dikarya</taxon>
        <taxon>Basidiomycota</taxon>
        <taxon>Agaricomycotina</taxon>
        <taxon>Agaricomycetes</taxon>
        <taxon>Agaricomycetidae</taxon>
        <taxon>Agaricales</taxon>
        <taxon>Agaricineae</taxon>
        <taxon>Galeropsidaceae</taxon>
        <taxon>Panaeolus</taxon>
    </lineage>
</organism>
<proteinExistence type="predicted"/>
<reference evidence="1 2" key="1">
    <citation type="journal article" date="2018" name="Evol. Lett.">
        <title>Horizontal gene cluster transfer increased hallucinogenic mushroom diversity.</title>
        <authorList>
            <person name="Reynolds H.T."/>
            <person name="Vijayakumar V."/>
            <person name="Gluck-Thaler E."/>
            <person name="Korotkin H.B."/>
            <person name="Matheny P.B."/>
            <person name="Slot J.C."/>
        </authorList>
    </citation>
    <scope>NUCLEOTIDE SEQUENCE [LARGE SCALE GENOMIC DNA]</scope>
    <source>
        <strain evidence="1 2">2629</strain>
    </source>
</reference>
<keyword evidence="2" id="KW-1185">Reference proteome</keyword>
<dbReference type="AlphaFoldDB" id="A0A409YYE8"/>
<evidence type="ECO:0000313" key="2">
    <source>
        <dbReference type="Proteomes" id="UP000284842"/>
    </source>
</evidence>
<gene>
    <name evidence="1" type="ORF">CVT24_002700</name>
</gene>
<name>A0A409YYE8_9AGAR</name>
<evidence type="ECO:0000313" key="1">
    <source>
        <dbReference type="EMBL" id="PPR07988.1"/>
    </source>
</evidence>
<comment type="caution">
    <text evidence="1">The sequence shown here is derived from an EMBL/GenBank/DDBJ whole genome shotgun (WGS) entry which is preliminary data.</text>
</comment>
<dbReference type="InParanoid" id="A0A409YYE8"/>